<evidence type="ECO:0000256" key="1">
    <source>
        <dbReference type="ARBA" id="ARBA00004141"/>
    </source>
</evidence>
<sequence length="263" mass="28887">MKNQTLFNRFGYIFWIFIIGIIYLWAFKGLSFTGLQSSAGEVSRSIFNGLIHPDWKYVYNGSGEDLFTQLLQTLSIAFLGTFVASILSVPFSFWAARSDMKKKIHLRSTSGKVILVIIRTFPEIVLAIMFIKAVGPGSFAGVLALGIHSIGMLGKLFSESIENMDNGSTEAMYSMGGNKMDGLFLATFPAVMPSLLSYTLYQFEIAVRSASILGMVGAGGIGTPLLFAIQTRSWPRVGIILLGIIIMVTLIDWLSGTLRKRLV</sequence>
<feature type="transmembrane region" description="Helical" evidence="7">
    <location>
        <begin position="12"/>
        <end position="30"/>
    </location>
</feature>
<keyword evidence="6 7" id="KW-0472">Membrane</keyword>
<dbReference type="PANTHER" id="PTHR30043">
    <property type="entry name" value="PHOSPHONATES TRANSPORT SYSTEM PERMEASE PROTEIN"/>
    <property type="match status" value="1"/>
</dbReference>
<dbReference type="RefSeq" id="WP_249510847.1">
    <property type="nucleotide sequence ID" value="NZ_CP093362.1"/>
</dbReference>
<dbReference type="NCBIfam" id="TIGR01097">
    <property type="entry name" value="PhnE"/>
    <property type="match status" value="1"/>
</dbReference>
<reference evidence="9 10" key="1">
    <citation type="journal article" date="2022" name="Int. J. Syst. Evol. Microbiol.">
        <title>Apilactobacillus apisilvae sp. nov., Nicolia spurrieriana gen. nov. sp. nov., Bombilactobacillus folatiphilus sp. nov. and Bombilactobacillus thymidiniphilus sp. nov., four new lactic acid bacterial isolates from stingless bees Tetragonula carbonaria and Austroplebeia australis.</title>
        <authorList>
            <person name="Oliphant S.A."/>
            <person name="Watson-Haigh N.S."/>
            <person name="Sumby K.M."/>
            <person name="Gardner J."/>
            <person name="Groom S."/>
            <person name="Jiranek V."/>
        </authorList>
    </citation>
    <scope>NUCLEOTIDE SEQUENCE [LARGE SCALE GENOMIC DNA]</scope>
    <source>
        <strain evidence="9 10">SG5_A10</strain>
    </source>
</reference>
<evidence type="ECO:0000256" key="6">
    <source>
        <dbReference type="ARBA" id="ARBA00023136"/>
    </source>
</evidence>
<dbReference type="InterPro" id="IPR000515">
    <property type="entry name" value="MetI-like"/>
</dbReference>
<evidence type="ECO:0000256" key="7">
    <source>
        <dbReference type="RuleBase" id="RU363032"/>
    </source>
</evidence>
<dbReference type="Gene3D" id="1.10.3720.10">
    <property type="entry name" value="MetI-like"/>
    <property type="match status" value="1"/>
</dbReference>
<keyword evidence="3 7" id="KW-0813">Transport</keyword>
<comment type="similarity">
    <text evidence="7">Belongs to the binding-protein-dependent transport system permease family.</text>
</comment>
<protein>
    <submittedName>
        <fullName evidence="9">Phosphonate ABC transporter, permease protein PhnE</fullName>
    </submittedName>
</protein>
<keyword evidence="4 7" id="KW-0812">Transmembrane</keyword>
<evidence type="ECO:0000313" key="9">
    <source>
        <dbReference type="EMBL" id="UQS84866.1"/>
    </source>
</evidence>
<feature type="transmembrane region" description="Helical" evidence="7">
    <location>
        <begin position="207"/>
        <end position="227"/>
    </location>
</feature>
<dbReference type="InterPro" id="IPR005769">
    <property type="entry name" value="PhnE/PtxC"/>
</dbReference>
<keyword evidence="5 7" id="KW-1133">Transmembrane helix</keyword>
<dbReference type="EMBL" id="CP093362">
    <property type="protein sequence ID" value="UQS84866.1"/>
    <property type="molecule type" value="Genomic_DNA"/>
</dbReference>
<evidence type="ECO:0000256" key="5">
    <source>
        <dbReference type="ARBA" id="ARBA00022989"/>
    </source>
</evidence>
<evidence type="ECO:0000259" key="8">
    <source>
        <dbReference type="PROSITE" id="PS50928"/>
    </source>
</evidence>
<organism evidence="9 10">
    <name type="scientific">Apilactobacillus apisilvae</name>
    <dbReference type="NCBI Taxonomy" id="2923364"/>
    <lineage>
        <taxon>Bacteria</taxon>
        <taxon>Bacillati</taxon>
        <taxon>Bacillota</taxon>
        <taxon>Bacilli</taxon>
        <taxon>Lactobacillales</taxon>
        <taxon>Lactobacillaceae</taxon>
        <taxon>Apilactobacillus</taxon>
    </lineage>
</organism>
<accession>A0ABY4PGC5</accession>
<proteinExistence type="inferred from homology"/>
<dbReference type="PROSITE" id="PS50928">
    <property type="entry name" value="ABC_TM1"/>
    <property type="match status" value="1"/>
</dbReference>
<evidence type="ECO:0000256" key="4">
    <source>
        <dbReference type="ARBA" id="ARBA00022692"/>
    </source>
</evidence>
<feature type="transmembrane region" description="Helical" evidence="7">
    <location>
        <begin position="70"/>
        <end position="93"/>
    </location>
</feature>
<dbReference type="Proteomes" id="UP000831859">
    <property type="component" value="Chromosome"/>
</dbReference>
<feature type="transmembrane region" description="Helical" evidence="7">
    <location>
        <begin position="182"/>
        <end position="201"/>
    </location>
</feature>
<comment type="subcellular location">
    <subcellularLocation>
        <location evidence="2">Cell envelope</location>
    </subcellularLocation>
    <subcellularLocation>
        <location evidence="7">Cell membrane</location>
        <topology evidence="7">Multi-pass membrane protein</topology>
    </subcellularLocation>
    <subcellularLocation>
        <location evidence="1">Membrane</location>
        <topology evidence="1">Multi-pass membrane protein</topology>
    </subcellularLocation>
</comment>
<gene>
    <name evidence="9" type="primary">phnE</name>
    <name evidence="9" type="ORF">MOO46_06390</name>
</gene>
<evidence type="ECO:0000313" key="10">
    <source>
        <dbReference type="Proteomes" id="UP000831859"/>
    </source>
</evidence>
<dbReference type="Pfam" id="PF00528">
    <property type="entry name" value="BPD_transp_1"/>
    <property type="match status" value="1"/>
</dbReference>
<dbReference type="PANTHER" id="PTHR30043:SF8">
    <property type="entry name" value="ABC TRANSPORTER, PERMEASE PROTEIN CC0363, PUTATIVE-RELATED"/>
    <property type="match status" value="1"/>
</dbReference>
<dbReference type="CDD" id="cd06261">
    <property type="entry name" value="TM_PBP2"/>
    <property type="match status" value="1"/>
</dbReference>
<feature type="transmembrane region" description="Helical" evidence="7">
    <location>
        <begin position="239"/>
        <end position="258"/>
    </location>
</feature>
<name>A0ABY4PGC5_9LACO</name>
<dbReference type="InterPro" id="IPR035906">
    <property type="entry name" value="MetI-like_sf"/>
</dbReference>
<dbReference type="SUPFAM" id="SSF161098">
    <property type="entry name" value="MetI-like"/>
    <property type="match status" value="1"/>
</dbReference>
<evidence type="ECO:0000256" key="2">
    <source>
        <dbReference type="ARBA" id="ARBA00004196"/>
    </source>
</evidence>
<keyword evidence="10" id="KW-1185">Reference proteome</keyword>
<feature type="domain" description="ABC transmembrane type-1" evidence="8">
    <location>
        <begin position="70"/>
        <end position="255"/>
    </location>
</feature>
<evidence type="ECO:0000256" key="3">
    <source>
        <dbReference type="ARBA" id="ARBA00022448"/>
    </source>
</evidence>